<reference evidence="9" key="2">
    <citation type="journal article" date="2021" name="PeerJ">
        <title>Extensive microbial diversity within the chicken gut microbiome revealed by metagenomics and culture.</title>
        <authorList>
            <person name="Gilroy R."/>
            <person name="Ravi A."/>
            <person name="Getino M."/>
            <person name="Pursley I."/>
            <person name="Horton D.L."/>
            <person name="Alikhan N.F."/>
            <person name="Baker D."/>
            <person name="Gharbi K."/>
            <person name="Hall N."/>
            <person name="Watson M."/>
            <person name="Adriaenssens E.M."/>
            <person name="Foster-Nyarko E."/>
            <person name="Jarju S."/>
            <person name="Secka A."/>
            <person name="Antonio M."/>
            <person name="Oren A."/>
            <person name="Chaudhuri R.R."/>
            <person name="La Ragione R."/>
            <person name="Hildebrand F."/>
            <person name="Pallen M.J."/>
        </authorList>
    </citation>
    <scope>NUCLEOTIDE SEQUENCE</scope>
    <source>
        <strain evidence="9">G3-4614</strain>
    </source>
</reference>
<protein>
    <recommendedName>
        <fullName evidence="2">histidine kinase</fullName>
        <ecNumber evidence="2">2.7.13.3</ecNumber>
    </recommendedName>
</protein>
<dbReference type="GO" id="GO:0016036">
    <property type="term" value="P:cellular response to phosphate starvation"/>
    <property type="evidence" value="ECO:0007669"/>
    <property type="project" value="TreeGrafter"/>
</dbReference>
<evidence type="ECO:0000313" key="10">
    <source>
        <dbReference type="Proteomes" id="UP000823636"/>
    </source>
</evidence>
<dbReference type="CDD" id="cd00075">
    <property type="entry name" value="HATPase"/>
    <property type="match status" value="1"/>
</dbReference>
<dbReference type="GO" id="GO:0005886">
    <property type="term" value="C:plasma membrane"/>
    <property type="evidence" value="ECO:0007669"/>
    <property type="project" value="TreeGrafter"/>
</dbReference>
<dbReference type="SUPFAM" id="SSF47384">
    <property type="entry name" value="Homodimeric domain of signal transducing histidine kinase"/>
    <property type="match status" value="1"/>
</dbReference>
<dbReference type="InterPro" id="IPR003661">
    <property type="entry name" value="HisK_dim/P_dom"/>
</dbReference>
<dbReference type="InterPro" id="IPR004358">
    <property type="entry name" value="Sig_transdc_His_kin-like_C"/>
</dbReference>
<keyword evidence="4" id="KW-0808">Transferase</keyword>
<dbReference type="Proteomes" id="UP000823636">
    <property type="component" value="Unassembled WGS sequence"/>
</dbReference>
<dbReference type="Gene3D" id="3.30.565.10">
    <property type="entry name" value="Histidine kinase-like ATPase, C-terminal domain"/>
    <property type="match status" value="1"/>
</dbReference>
<proteinExistence type="predicted"/>
<dbReference type="Pfam" id="PF00512">
    <property type="entry name" value="HisKA"/>
    <property type="match status" value="1"/>
</dbReference>
<evidence type="ECO:0000256" key="6">
    <source>
        <dbReference type="ARBA" id="ARBA00023012"/>
    </source>
</evidence>
<evidence type="ECO:0000259" key="8">
    <source>
        <dbReference type="PROSITE" id="PS50109"/>
    </source>
</evidence>
<dbReference type="GO" id="GO:0004721">
    <property type="term" value="F:phosphoprotein phosphatase activity"/>
    <property type="evidence" value="ECO:0007669"/>
    <property type="project" value="TreeGrafter"/>
</dbReference>
<accession>A0A9D9E1M0</accession>
<keyword evidence="7" id="KW-0472">Membrane</keyword>
<comment type="caution">
    <text evidence="9">The sequence shown here is derived from an EMBL/GenBank/DDBJ whole genome shotgun (WGS) entry which is preliminary data.</text>
</comment>
<keyword evidence="6" id="KW-0902">Two-component regulatory system</keyword>
<evidence type="ECO:0000256" key="1">
    <source>
        <dbReference type="ARBA" id="ARBA00000085"/>
    </source>
</evidence>
<feature type="transmembrane region" description="Helical" evidence="7">
    <location>
        <begin position="9"/>
        <end position="27"/>
    </location>
</feature>
<gene>
    <name evidence="9" type="ORF">IAC54_01740</name>
</gene>
<dbReference type="InterPro" id="IPR050351">
    <property type="entry name" value="BphY/WalK/GraS-like"/>
</dbReference>
<organism evidence="9 10">
    <name type="scientific">Candidatus Caccoplasma merdipullorum</name>
    <dbReference type="NCBI Taxonomy" id="2840718"/>
    <lineage>
        <taxon>Bacteria</taxon>
        <taxon>Pseudomonadati</taxon>
        <taxon>Bacteroidota</taxon>
        <taxon>Bacteroidia</taxon>
        <taxon>Bacteroidales</taxon>
        <taxon>Bacteroidaceae</taxon>
        <taxon>Bacteroidaceae incertae sedis</taxon>
        <taxon>Candidatus Caccoplasma</taxon>
    </lineage>
</organism>
<feature type="transmembrane region" description="Helical" evidence="7">
    <location>
        <begin position="151"/>
        <end position="170"/>
    </location>
</feature>
<dbReference type="Gene3D" id="1.10.287.130">
    <property type="match status" value="1"/>
</dbReference>
<feature type="domain" description="Histidine kinase" evidence="8">
    <location>
        <begin position="201"/>
        <end position="417"/>
    </location>
</feature>
<evidence type="ECO:0000256" key="4">
    <source>
        <dbReference type="ARBA" id="ARBA00022679"/>
    </source>
</evidence>
<name>A0A9D9E1M0_9BACT</name>
<dbReference type="PRINTS" id="PR00344">
    <property type="entry name" value="BCTRLSENSOR"/>
</dbReference>
<dbReference type="SMART" id="SM00388">
    <property type="entry name" value="HisKA"/>
    <property type="match status" value="1"/>
</dbReference>
<dbReference type="Pfam" id="PF02518">
    <property type="entry name" value="HATPase_c"/>
    <property type="match status" value="1"/>
</dbReference>
<keyword evidence="3" id="KW-0597">Phosphoprotein</keyword>
<dbReference type="AlphaFoldDB" id="A0A9D9E1M0"/>
<dbReference type="SUPFAM" id="SSF55874">
    <property type="entry name" value="ATPase domain of HSP90 chaperone/DNA topoisomerase II/histidine kinase"/>
    <property type="match status" value="1"/>
</dbReference>
<dbReference type="GO" id="GO:0000155">
    <property type="term" value="F:phosphorelay sensor kinase activity"/>
    <property type="evidence" value="ECO:0007669"/>
    <property type="project" value="InterPro"/>
</dbReference>
<keyword evidence="7" id="KW-0812">Transmembrane</keyword>
<dbReference type="InterPro" id="IPR036890">
    <property type="entry name" value="HATPase_C_sf"/>
</dbReference>
<dbReference type="InterPro" id="IPR005467">
    <property type="entry name" value="His_kinase_dom"/>
</dbReference>
<dbReference type="PANTHER" id="PTHR45453">
    <property type="entry name" value="PHOSPHATE REGULON SENSOR PROTEIN PHOR"/>
    <property type="match status" value="1"/>
</dbReference>
<keyword evidence="5" id="KW-0418">Kinase</keyword>
<evidence type="ECO:0000256" key="7">
    <source>
        <dbReference type="SAM" id="Phobius"/>
    </source>
</evidence>
<evidence type="ECO:0000256" key="5">
    <source>
        <dbReference type="ARBA" id="ARBA00022777"/>
    </source>
</evidence>
<comment type="catalytic activity">
    <reaction evidence="1">
        <text>ATP + protein L-histidine = ADP + protein N-phospho-L-histidine.</text>
        <dbReference type="EC" id="2.7.13.3"/>
    </reaction>
</comment>
<dbReference type="InterPro" id="IPR036097">
    <property type="entry name" value="HisK_dim/P_sf"/>
</dbReference>
<dbReference type="PROSITE" id="PS50109">
    <property type="entry name" value="HIS_KIN"/>
    <property type="match status" value="1"/>
</dbReference>
<evidence type="ECO:0000256" key="3">
    <source>
        <dbReference type="ARBA" id="ARBA00022553"/>
    </source>
</evidence>
<sequence length="417" mass="47556">MKINYRHRLFLYFFAVFTIFTVMVVAYQQMREREYKKEKLMENLDVYSQLIEKHGRKELLPSLLRITIMDKGGRVLYDNDADTAKGVLPNHFDRPEIAQASATGKGWSIRRSATLDKPLLYYARTTPDGYIRVALPYDYEAKEMLQPDKTFLAYVLVLFVISLVLLWFVARRFGYDMERLKAGIIAQQTAKAALKSEMTSAISHELRTPVSAIRGYTETLLDTDMPDEKRALFIERTHASAVRLSELLRDISLLTKIEESDEAFNKEDIDIKGIIAKVQEEFDKQITSNSIKVSVNIPDGVKVSGNYTLIYSIFRNLTENAVKYAGKWITLQYNLVRGDDKFYYFEVCDSGQGVKAKDLDRIFERFYRGENSGRSREDGGSGLGLAIVRHAVLRHGGEISASDNPGGGLRISFSLQR</sequence>
<keyword evidence="7" id="KW-1133">Transmembrane helix</keyword>
<dbReference type="SMART" id="SM00387">
    <property type="entry name" value="HATPase_c"/>
    <property type="match status" value="1"/>
</dbReference>
<reference evidence="9" key="1">
    <citation type="submission" date="2020-10" db="EMBL/GenBank/DDBJ databases">
        <authorList>
            <person name="Gilroy R."/>
        </authorList>
    </citation>
    <scope>NUCLEOTIDE SEQUENCE</scope>
    <source>
        <strain evidence="9">G3-4614</strain>
    </source>
</reference>
<evidence type="ECO:0000256" key="2">
    <source>
        <dbReference type="ARBA" id="ARBA00012438"/>
    </source>
</evidence>
<dbReference type="InterPro" id="IPR003594">
    <property type="entry name" value="HATPase_dom"/>
</dbReference>
<dbReference type="PANTHER" id="PTHR45453:SF1">
    <property type="entry name" value="PHOSPHATE REGULON SENSOR PROTEIN PHOR"/>
    <property type="match status" value="1"/>
</dbReference>
<dbReference type="EMBL" id="JADIMW010000015">
    <property type="protein sequence ID" value="MBO8437606.1"/>
    <property type="molecule type" value="Genomic_DNA"/>
</dbReference>
<dbReference type="EC" id="2.7.13.3" evidence="2"/>
<evidence type="ECO:0000313" key="9">
    <source>
        <dbReference type="EMBL" id="MBO8437606.1"/>
    </source>
</evidence>
<dbReference type="CDD" id="cd00082">
    <property type="entry name" value="HisKA"/>
    <property type="match status" value="1"/>
</dbReference>